<dbReference type="NCBIfam" id="TIGR04285">
    <property type="entry name" value="nucleoid_noc"/>
    <property type="match status" value="1"/>
</dbReference>
<evidence type="ECO:0000259" key="9">
    <source>
        <dbReference type="SMART" id="SM00470"/>
    </source>
</evidence>
<evidence type="ECO:0000256" key="1">
    <source>
        <dbReference type="ARBA" id="ARBA00004453"/>
    </source>
</evidence>
<keyword evidence="7" id="KW-0131">Cell cycle</keyword>
<dbReference type="SMART" id="SM00470">
    <property type="entry name" value="ParB"/>
    <property type="match status" value="1"/>
</dbReference>
<comment type="subcellular location">
    <subcellularLocation>
        <location evidence="1">Cytoplasm</location>
        <location evidence="1">Nucleoid</location>
    </subcellularLocation>
</comment>
<evidence type="ECO:0000256" key="3">
    <source>
        <dbReference type="ARBA" id="ARBA00022490"/>
    </source>
</evidence>
<dbReference type="GO" id="GO:0009295">
    <property type="term" value="C:nucleoid"/>
    <property type="evidence" value="ECO:0007669"/>
    <property type="project" value="UniProtKB-SubCell"/>
</dbReference>
<dbReference type="Proteomes" id="UP000051672">
    <property type="component" value="Unassembled WGS sequence"/>
</dbReference>
<gene>
    <name evidence="10" type="ORF">FC34_GL001416</name>
</gene>
<comment type="caution">
    <text evidence="10">The sequence shown here is derived from an EMBL/GenBank/DDBJ whole genome shotgun (WGS) entry which is preliminary data.</text>
</comment>
<dbReference type="NCBIfam" id="TIGR00180">
    <property type="entry name" value="parB_part"/>
    <property type="match status" value="1"/>
</dbReference>
<dbReference type="Gene3D" id="3.90.1530.30">
    <property type="match status" value="1"/>
</dbReference>
<feature type="domain" description="ParB-like N-terminal" evidence="9">
    <location>
        <begin position="20"/>
        <end position="110"/>
    </location>
</feature>
<keyword evidence="5" id="KW-0238">DNA-binding</keyword>
<dbReference type="GO" id="GO:0007059">
    <property type="term" value="P:chromosome segregation"/>
    <property type="evidence" value="ECO:0007669"/>
    <property type="project" value="TreeGrafter"/>
</dbReference>
<proteinExistence type="inferred from homology"/>
<dbReference type="FunFam" id="3.90.1530.30:FF:000001">
    <property type="entry name" value="Chromosome partitioning protein ParB"/>
    <property type="match status" value="1"/>
</dbReference>
<dbReference type="InterPro" id="IPR036086">
    <property type="entry name" value="ParB/Sulfiredoxin_sf"/>
</dbReference>
<evidence type="ECO:0000313" key="10">
    <source>
        <dbReference type="EMBL" id="KRM71757.1"/>
    </source>
</evidence>
<organism evidence="10 11">
    <name type="scientific">Lacticaseibacillus brantae DSM 23927</name>
    <dbReference type="NCBI Taxonomy" id="1423727"/>
    <lineage>
        <taxon>Bacteria</taxon>
        <taxon>Bacillati</taxon>
        <taxon>Bacillota</taxon>
        <taxon>Bacilli</taxon>
        <taxon>Lactobacillales</taxon>
        <taxon>Lactobacillaceae</taxon>
        <taxon>Lacticaseibacillus</taxon>
    </lineage>
</organism>
<dbReference type="InterPro" id="IPR041468">
    <property type="entry name" value="HTH_ParB/Spo0J"/>
</dbReference>
<sequence>MMALFFNRKKEEVPDKTVVRDVPLHQIVPNRFQPRKVFAQGAIDDLAQTIKEHGLLQPIVLREYEPEHYEIIAGERRFRAMQTLNFETAPAIVQKMSDSESASMALIENLQREGLTAIEEAQAYADLMSLNHITQSALAEQMGKSQSFIANKLRLLKLSEPAQNAILNNEISERHGRELLKLDDYHQQLMLHRIMAEGLTVKETYAAVTEIVDPQPEVQAAPDEEEVKPTTPKAKPAKKAKSKAKSLGGQDPRLAINTIRQSLSMVEQSGMTITSREEEDKDVYRFVIEIPKTED</sequence>
<keyword evidence="6" id="KW-0717">Septation</keyword>
<dbReference type="GO" id="GO:0003677">
    <property type="term" value="F:DNA binding"/>
    <property type="evidence" value="ECO:0007669"/>
    <property type="project" value="UniProtKB-KW"/>
</dbReference>
<dbReference type="InterPro" id="IPR050336">
    <property type="entry name" value="Chromosome_partition/occlusion"/>
</dbReference>
<dbReference type="GO" id="GO:0000917">
    <property type="term" value="P:division septum assembly"/>
    <property type="evidence" value="ECO:0007669"/>
    <property type="project" value="UniProtKB-KW"/>
</dbReference>
<evidence type="ECO:0000256" key="6">
    <source>
        <dbReference type="ARBA" id="ARBA00023210"/>
    </source>
</evidence>
<evidence type="ECO:0000256" key="7">
    <source>
        <dbReference type="ARBA" id="ARBA00023306"/>
    </source>
</evidence>
<evidence type="ECO:0000256" key="2">
    <source>
        <dbReference type="ARBA" id="ARBA00006295"/>
    </source>
</evidence>
<dbReference type="PANTHER" id="PTHR33375:SF8">
    <property type="entry name" value="NUCLEOID OCCLUSION PROTEIN"/>
    <property type="match status" value="1"/>
</dbReference>
<dbReference type="FunFam" id="1.10.10.2830:FF:000001">
    <property type="entry name" value="Chromosome partitioning protein ParB"/>
    <property type="match status" value="1"/>
</dbReference>
<dbReference type="CDD" id="cd16393">
    <property type="entry name" value="SPO0J_N"/>
    <property type="match status" value="1"/>
</dbReference>
<feature type="region of interest" description="Disordered" evidence="8">
    <location>
        <begin position="216"/>
        <end position="254"/>
    </location>
</feature>
<keyword evidence="11" id="KW-1185">Reference proteome</keyword>
<dbReference type="GO" id="GO:0005694">
    <property type="term" value="C:chromosome"/>
    <property type="evidence" value="ECO:0007669"/>
    <property type="project" value="TreeGrafter"/>
</dbReference>
<name>A0A0R2AWV1_9LACO</name>
<dbReference type="AlphaFoldDB" id="A0A0R2AWV1"/>
<dbReference type="PANTHER" id="PTHR33375">
    <property type="entry name" value="CHROMOSOME-PARTITIONING PROTEIN PARB-RELATED"/>
    <property type="match status" value="1"/>
</dbReference>
<dbReference type="Gene3D" id="1.10.10.2830">
    <property type="match status" value="1"/>
</dbReference>
<evidence type="ECO:0000256" key="8">
    <source>
        <dbReference type="SAM" id="MobiDB-lite"/>
    </source>
</evidence>
<feature type="compositionally biased region" description="Basic residues" evidence="8">
    <location>
        <begin position="235"/>
        <end position="244"/>
    </location>
</feature>
<evidence type="ECO:0000256" key="4">
    <source>
        <dbReference type="ARBA" id="ARBA00022618"/>
    </source>
</evidence>
<dbReference type="Pfam" id="PF02195">
    <property type="entry name" value="ParB_N"/>
    <property type="match status" value="1"/>
</dbReference>
<dbReference type="EMBL" id="AYZQ01000003">
    <property type="protein sequence ID" value="KRM71757.1"/>
    <property type="molecule type" value="Genomic_DNA"/>
</dbReference>
<keyword evidence="3" id="KW-0963">Cytoplasm</keyword>
<protein>
    <submittedName>
        <fullName evidence="10">Nucleoid occlusion protein</fullName>
    </submittedName>
</protein>
<dbReference type="PATRIC" id="fig|1423727.3.peg.1435"/>
<dbReference type="InterPro" id="IPR023705">
    <property type="entry name" value="Nucleoid_occlusion_protein"/>
</dbReference>
<comment type="similarity">
    <text evidence="2">Belongs to the ParB family.</text>
</comment>
<dbReference type="InterPro" id="IPR004437">
    <property type="entry name" value="ParB/RepB/Spo0J"/>
</dbReference>
<evidence type="ECO:0000256" key="5">
    <source>
        <dbReference type="ARBA" id="ARBA00023125"/>
    </source>
</evidence>
<dbReference type="Pfam" id="PF17762">
    <property type="entry name" value="HTH_ParB"/>
    <property type="match status" value="1"/>
</dbReference>
<dbReference type="GO" id="GO:0045881">
    <property type="term" value="P:positive regulation of sporulation resulting in formation of a cellular spore"/>
    <property type="evidence" value="ECO:0007669"/>
    <property type="project" value="TreeGrafter"/>
</dbReference>
<dbReference type="STRING" id="1423727.FC34_GL001416"/>
<dbReference type="InterPro" id="IPR003115">
    <property type="entry name" value="ParB_N"/>
</dbReference>
<reference evidence="10 11" key="1">
    <citation type="journal article" date="2015" name="Genome Announc.">
        <title>Expanding the biotechnology potential of lactobacilli through comparative genomics of 213 strains and associated genera.</title>
        <authorList>
            <person name="Sun Z."/>
            <person name="Harris H.M."/>
            <person name="McCann A."/>
            <person name="Guo C."/>
            <person name="Argimon S."/>
            <person name="Zhang W."/>
            <person name="Yang X."/>
            <person name="Jeffery I.B."/>
            <person name="Cooney J.C."/>
            <person name="Kagawa T.F."/>
            <person name="Liu W."/>
            <person name="Song Y."/>
            <person name="Salvetti E."/>
            <person name="Wrobel A."/>
            <person name="Rasinkangas P."/>
            <person name="Parkhill J."/>
            <person name="Rea M.C."/>
            <person name="O'Sullivan O."/>
            <person name="Ritari J."/>
            <person name="Douillard F.P."/>
            <person name="Paul Ross R."/>
            <person name="Yang R."/>
            <person name="Briner A.E."/>
            <person name="Felis G.E."/>
            <person name="de Vos W.M."/>
            <person name="Barrangou R."/>
            <person name="Klaenhammer T.R."/>
            <person name="Caufield P.W."/>
            <person name="Cui Y."/>
            <person name="Zhang H."/>
            <person name="O'Toole P.W."/>
        </authorList>
    </citation>
    <scope>NUCLEOTIDE SEQUENCE [LARGE SCALE GENOMIC DNA]</scope>
    <source>
        <strain evidence="10 11">DSM 23927</strain>
    </source>
</reference>
<evidence type="ECO:0000313" key="11">
    <source>
        <dbReference type="Proteomes" id="UP000051672"/>
    </source>
</evidence>
<accession>A0A0R2AWV1</accession>
<keyword evidence="4" id="KW-0132">Cell division</keyword>
<dbReference type="SUPFAM" id="SSF110849">
    <property type="entry name" value="ParB/Sulfiredoxin"/>
    <property type="match status" value="1"/>
</dbReference>